<evidence type="ECO:0000313" key="6">
    <source>
        <dbReference type="Proteomes" id="UP000694886"/>
    </source>
</evidence>
<feature type="domain" description="UspA" evidence="5">
    <location>
        <begin position="18"/>
        <end position="108"/>
    </location>
</feature>
<evidence type="ECO:0000256" key="2">
    <source>
        <dbReference type="ARBA" id="ARBA00012483"/>
    </source>
</evidence>
<dbReference type="PANTHER" id="PTHR45647">
    <property type="entry name" value="OS02G0152300 PROTEIN"/>
    <property type="match status" value="1"/>
</dbReference>
<reference evidence="6" key="1">
    <citation type="journal article" date="1997" name="Nucleic Acids Res.">
        <title>tRNAscan-SE: a program for improved detection of transfer RNA genes in genomic sequence.</title>
        <authorList>
            <person name="Lowe T.M."/>
            <person name="Eddy S.R."/>
        </authorList>
    </citation>
    <scope>NUCLEOTIDE SEQUENCE [LARGE SCALE GENOMIC DNA]</scope>
    <source>
        <strain evidence="6">r\B97-61/B2</strain>
    </source>
</reference>
<proteinExistence type="predicted"/>
<keyword evidence="4" id="KW-0472">Membrane</keyword>
<dbReference type="GeneID" id="18589503"/>
<keyword evidence="3" id="KW-0833">Ubl conjugation pathway</keyword>
<dbReference type="InterPro" id="IPR006016">
    <property type="entry name" value="UspA"/>
</dbReference>
<dbReference type="Gene3D" id="3.40.50.620">
    <property type="entry name" value="HUPs"/>
    <property type="match status" value="1"/>
</dbReference>
<dbReference type="GO" id="GO:0061630">
    <property type="term" value="F:ubiquitin protein ligase activity"/>
    <property type="evidence" value="ECO:0007669"/>
    <property type="project" value="UniProtKB-EC"/>
</dbReference>
<organism evidence="6 7">
    <name type="scientific">Theobroma cacao</name>
    <name type="common">Cacao</name>
    <name type="synonym">Cocoa</name>
    <dbReference type="NCBI Taxonomy" id="3641"/>
    <lineage>
        <taxon>Eukaryota</taxon>
        <taxon>Viridiplantae</taxon>
        <taxon>Streptophyta</taxon>
        <taxon>Embryophyta</taxon>
        <taxon>Tracheophyta</taxon>
        <taxon>Spermatophyta</taxon>
        <taxon>Magnoliopsida</taxon>
        <taxon>eudicotyledons</taxon>
        <taxon>Gunneridae</taxon>
        <taxon>Pentapetalae</taxon>
        <taxon>rosids</taxon>
        <taxon>malvids</taxon>
        <taxon>Malvales</taxon>
        <taxon>Malvaceae</taxon>
        <taxon>Byttnerioideae</taxon>
        <taxon>Theobroma</taxon>
    </lineage>
</organism>
<accession>A0AB32WUP3</accession>
<name>A0AB32WUP3_THECC</name>
<dbReference type="SUPFAM" id="SSF52402">
    <property type="entry name" value="Adenine nucleotide alpha hydrolases-like"/>
    <property type="match status" value="1"/>
</dbReference>
<dbReference type="Proteomes" id="UP000694886">
    <property type="component" value="Chromosome 9"/>
</dbReference>
<keyword evidence="4" id="KW-1133">Transmembrane helix</keyword>
<dbReference type="Pfam" id="PF00582">
    <property type="entry name" value="Usp"/>
    <property type="match status" value="1"/>
</dbReference>
<dbReference type="CDD" id="cd01989">
    <property type="entry name" value="USP_STK_Ubox_N"/>
    <property type="match status" value="1"/>
</dbReference>
<dbReference type="PANTHER" id="PTHR45647:SF25">
    <property type="entry name" value="ADENINE NUCLEOTIDE ALPHA HYDROLASES-LIKE SUPERFAMILY PROTEIN"/>
    <property type="match status" value="1"/>
</dbReference>
<protein>
    <recommendedName>
        <fullName evidence="2">RING-type E3 ubiquitin transferase</fullName>
        <ecNumber evidence="2">2.3.2.27</ecNumber>
    </recommendedName>
</protein>
<dbReference type="InterPro" id="IPR051348">
    <property type="entry name" value="U-box_ubiquitin_ligases"/>
</dbReference>
<feature type="transmembrane region" description="Helical" evidence="4">
    <location>
        <begin position="343"/>
        <end position="360"/>
    </location>
</feature>
<dbReference type="AlphaFoldDB" id="A0AB32WUP3"/>
<evidence type="ECO:0000256" key="4">
    <source>
        <dbReference type="SAM" id="Phobius"/>
    </source>
</evidence>
<dbReference type="InterPro" id="IPR014729">
    <property type="entry name" value="Rossmann-like_a/b/a_fold"/>
</dbReference>
<keyword evidence="4" id="KW-0812">Transmembrane</keyword>
<dbReference type="EC" id="2.3.2.27" evidence="2"/>
<gene>
    <name evidence="7" type="primary">LOC18589503</name>
</gene>
<reference evidence="7" key="2">
    <citation type="submission" date="2025-08" db="UniProtKB">
        <authorList>
            <consortium name="RefSeq"/>
        </authorList>
    </citation>
    <scope>IDENTIFICATION</scope>
</reference>
<evidence type="ECO:0000256" key="1">
    <source>
        <dbReference type="ARBA" id="ARBA00000900"/>
    </source>
</evidence>
<comment type="catalytic activity">
    <reaction evidence="1">
        <text>S-ubiquitinyl-[E2 ubiquitin-conjugating enzyme]-L-cysteine + [acceptor protein]-L-lysine = [E2 ubiquitin-conjugating enzyme]-L-cysteine + N(6)-ubiquitinyl-[acceptor protein]-L-lysine.</text>
        <dbReference type="EC" id="2.3.2.27"/>
    </reaction>
</comment>
<dbReference type="Gramene" id="Tc09v2_t016470.1">
    <property type="protein sequence ID" value="Tc09v2_p016470.1"/>
    <property type="gene ID" value="Tc09v2_g016470"/>
</dbReference>
<evidence type="ECO:0000313" key="7">
    <source>
        <dbReference type="RefSeq" id="XP_017983403.1"/>
    </source>
</evidence>
<evidence type="ECO:0000259" key="5">
    <source>
        <dbReference type="Pfam" id="PF00582"/>
    </source>
</evidence>
<dbReference type="RefSeq" id="XP_017983403.1">
    <property type="nucleotide sequence ID" value="XM_018127914.1"/>
</dbReference>
<sequence length="362" mass="41211">MFQTRENGERREGRERLVAVAVDRDKSSQRALKWTVENFITRGQTVRLVHVIPRPPFNPNPVGIDDAVAERQLDNQTMDLFLPFRCYCTRRQIQCEAIVLEDPDVAKALIELFKATDIPASVLKWAPDFCNIYVIAKGKVAALRSATRPVPIIRADGSSARLELQNLNNEAPSVISLSRENDGLFYDELAALENDTSCSSSDGSFLSFYQSLGSSPNQHNVEPCRCPRFSDVGTPSSSLGCAEDTNEEIRRLRTELKQTMDMYHAACREALAAKQKVKELQEWRRREEKRGRKAALEATEAAQKFVELEVQKRVEAETKALREAEERERLLHALGHSHMVVKYQSLFHILAVLFLFYFYFSI</sequence>
<evidence type="ECO:0000256" key="3">
    <source>
        <dbReference type="ARBA" id="ARBA00022786"/>
    </source>
</evidence>